<dbReference type="InterPro" id="IPR001387">
    <property type="entry name" value="Cro/C1-type_HTH"/>
</dbReference>
<protein>
    <recommendedName>
        <fullName evidence="3">HTH cro/C1-type domain-containing protein</fullName>
    </recommendedName>
</protein>
<proteinExistence type="predicted"/>
<dbReference type="EMBL" id="LSRP01000082">
    <property type="protein sequence ID" value="OJF97600.1"/>
    <property type="molecule type" value="Genomic_DNA"/>
</dbReference>
<reference evidence="1 2" key="1">
    <citation type="submission" date="2016-02" db="EMBL/GenBank/DDBJ databases">
        <title>Genome sequencing of a beta-galactosidase producing bacteria Rhizobium sp. 59.</title>
        <authorList>
            <person name="Wang D."/>
            <person name="Kot W."/>
            <person name="Qin Y."/>
            <person name="Hansen L."/>
            <person name="Naqvi K."/>
            <person name="Rensing C."/>
        </authorList>
    </citation>
    <scope>NUCLEOTIDE SEQUENCE [LARGE SCALE GENOMIC DNA]</scope>
    <source>
        <strain evidence="1 2">59</strain>
    </source>
</reference>
<dbReference type="Proteomes" id="UP000182661">
    <property type="component" value="Unassembled WGS sequence"/>
</dbReference>
<evidence type="ECO:0000313" key="2">
    <source>
        <dbReference type="Proteomes" id="UP000182661"/>
    </source>
</evidence>
<dbReference type="SUPFAM" id="SSF47413">
    <property type="entry name" value="lambda repressor-like DNA-binding domains"/>
    <property type="match status" value="1"/>
</dbReference>
<organism evidence="1 2">
    <name type="scientific">Pararhizobium antarcticum</name>
    <dbReference type="NCBI Taxonomy" id="1798805"/>
    <lineage>
        <taxon>Bacteria</taxon>
        <taxon>Pseudomonadati</taxon>
        <taxon>Pseudomonadota</taxon>
        <taxon>Alphaproteobacteria</taxon>
        <taxon>Hyphomicrobiales</taxon>
        <taxon>Rhizobiaceae</taxon>
        <taxon>Rhizobium/Agrobacterium group</taxon>
        <taxon>Pararhizobium</taxon>
    </lineage>
</organism>
<sequence length="78" mass="8663">MTQFRFHIERAIEVHGSQVKLAQAVGCSQQYISWLLSDAKQISVEKAVDFERATGGKVSRHDLRPDFFGSAPAERASA</sequence>
<dbReference type="AlphaFoldDB" id="A0A657LT00"/>
<evidence type="ECO:0000313" key="1">
    <source>
        <dbReference type="EMBL" id="OJF97600.1"/>
    </source>
</evidence>
<dbReference type="Pfam" id="PF15943">
    <property type="entry name" value="YdaS_toxin"/>
    <property type="match status" value="1"/>
</dbReference>
<dbReference type="InterPro" id="IPR010982">
    <property type="entry name" value="Lambda_DNA-bd_dom_sf"/>
</dbReference>
<dbReference type="CDD" id="cd00093">
    <property type="entry name" value="HTH_XRE"/>
    <property type="match status" value="1"/>
</dbReference>
<dbReference type="GO" id="GO:0003677">
    <property type="term" value="F:DNA binding"/>
    <property type="evidence" value="ECO:0007669"/>
    <property type="project" value="InterPro"/>
</dbReference>
<gene>
    <name evidence="1" type="ORF">AX760_16705</name>
</gene>
<name>A0A657LT00_9HYPH</name>
<accession>A0A657LT00</accession>
<evidence type="ECO:0008006" key="3">
    <source>
        <dbReference type="Google" id="ProtNLM"/>
    </source>
</evidence>
<dbReference type="Gene3D" id="1.10.260.40">
    <property type="entry name" value="lambda repressor-like DNA-binding domains"/>
    <property type="match status" value="1"/>
</dbReference>
<keyword evidence="2" id="KW-1185">Reference proteome</keyword>
<dbReference type="InterPro" id="IPR031856">
    <property type="entry name" value="YdaS_toxin-like"/>
</dbReference>
<dbReference type="OrthoDB" id="8526323at2"/>
<comment type="caution">
    <text evidence="1">The sequence shown here is derived from an EMBL/GenBank/DDBJ whole genome shotgun (WGS) entry which is preliminary data.</text>
</comment>
<dbReference type="RefSeq" id="WP_071832974.1">
    <property type="nucleotide sequence ID" value="NZ_LSRP01000082.1"/>
</dbReference>